<dbReference type="InterPro" id="IPR023393">
    <property type="entry name" value="START-like_dom_sf"/>
</dbReference>
<gene>
    <name evidence="1" type="ORF">DU505_11970</name>
</gene>
<evidence type="ECO:0000313" key="1">
    <source>
        <dbReference type="EMBL" id="RCV88822.1"/>
    </source>
</evidence>
<name>A0A368TY74_9GAMM</name>
<organism evidence="1 2">
    <name type="scientific">Billgrantia montanilacus</name>
    <dbReference type="NCBI Taxonomy" id="2282305"/>
    <lineage>
        <taxon>Bacteria</taxon>
        <taxon>Pseudomonadati</taxon>
        <taxon>Pseudomonadota</taxon>
        <taxon>Gammaproteobacteria</taxon>
        <taxon>Oceanospirillales</taxon>
        <taxon>Halomonadaceae</taxon>
        <taxon>Billgrantia</taxon>
    </lineage>
</organism>
<dbReference type="SUPFAM" id="SSF55961">
    <property type="entry name" value="Bet v1-like"/>
    <property type="match status" value="1"/>
</dbReference>
<dbReference type="RefSeq" id="WP_114479224.1">
    <property type="nucleotide sequence ID" value="NZ_QPII01000008.1"/>
</dbReference>
<keyword evidence="2" id="KW-1185">Reference proteome</keyword>
<evidence type="ECO:0000313" key="2">
    <source>
        <dbReference type="Proteomes" id="UP000252405"/>
    </source>
</evidence>
<comment type="caution">
    <text evidence="1">The sequence shown here is derived from an EMBL/GenBank/DDBJ whole genome shotgun (WGS) entry which is preliminary data.</text>
</comment>
<dbReference type="AlphaFoldDB" id="A0A368TY74"/>
<protein>
    <submittedName>
        <fullName evidence="1">SRPBCC family protein</fullName>
    </submittedName>
</protein>
<dbReference type="OrthoDB" id="1364128at2"/>
<dbReference type="Pfam" id="PF10604">
    <property type="entry name" value="Polyketide_cyc2"/>
    <property type="match status" value="1"/>
</dbReference>
<dbReference type="Gene3D" id="3.30.530.20">
    <property type="match status" value="1"/>
</dbReference>
<dbReference type="EMBL" id="QPII01000008">
    <property type="protein sequence ID" value="RCV88822.1"/>
    <property type="molecule type" value="Genomic_DNA"/>
</dbReference>
<dbReference type="Proteomes" id="UP000252405">
    <property type="component" value="Unassembled WGS sequence"/>
</dbReference>
<proteinExistence type="predicted"/>
<dbReference type="InterPro" id="IPR019587">
    <property type="entry name" value="Polyketide_cyclase/dehydratase"/>
</dbReference>
<reference evidence="1 2" key="1">
    <citation type="submission" date="2018-07" db="EMBL/GenBank/DDBJ databases">
        <title>Halomonas montanilacus sp. nov., isolated from Lake Pengyan on Tibetan Plateau.</title>
        <authorList>
            <person name="Lu H."/>
            <person name="Xing P."/>
            <person name="Wu Q."/>
        </authorList>
    </citation>
    <scope>NUCLEOTIDE SEQUENCE [LARGE SCALE GENOMIC DNA]</scope>
    <source>
        <strain evidence="1 2">PYC7W</strain>
    </source>
</reference>
<dbReference type="CDD" id="cd07821">
    <property type="entry name" value="PYR_PYL_RCAR_like"/>
    <property type="match status" value="1"/>
</dbReference>
<dbReference type="PANTHER" id="PTHR39332:SF7">
    <property type="entry name" value="SRPBCC FAMILY PROTEIN"/>
    <property type="match status" value="1"/>
</dbReference>
<accession>A0A368TY74</accession>
<sequence length="146" mass="16794">MTRVYVSAVMPITLEQAWSVLRDFNGLPDYHPFFAKSEIEEGRPADQVGCVRHFHDHDGNHIREELLSLSDRDHLCCYRILEAPALPVQGYLAEMRLKPITTSGQCFGEWWAEFEVAEADREDVMQRVSDTFRLAYEGATERFAKG</sequence>
<dbReference type="PANTHER" id="PTHR39332">
    <property type="entry name" value="BLL4707 PROTEIN"/>
    <property type="match status" value="1"/>
</dbReference>